<dbReference type="PROSITE" id="PS50240">
    <property type="entry name" value="TRYPSIN_DOM"/>
    <property type="match status" value="1"/>
</dbReference>
<comment type="similarity">
    <text evidence="1">Belongs to the peptidase S1 family. CLIP subfamily.</text>
</comment>
<dbReference type="GO" id="GO:0006508">
    <property type="term" value="P:proteolysis"/>
    <property type="evidence" value="ECO:0007669"/>
    <property type="project" value="InterPro"/>
</dbReference>
<dbReference type="SMART" id="SM00020">
    <property type="entry name" value="Tryp_SPc"/>
    <property type="match status" value="1"/>
</dbReference>
<feature type="domain" description="Peptidase S1" evidence="3">
    <location>
        <begin position="46"/>
        <end position="285"/>
    </location>
</feature>
<reference evidence="4 5" key="1">
    <citation type="submission" date="2015-04" db="EMBL/GenBank/DDBJ databases">
        <authorList>
            <person name="Syromyatnikov M.Y."/>
            <person name="Popov V.N."/>
        </authorList>
    </citation>
    <scope>NUCLEOTIDE SEQUENCE [LARGE SCALE GENOMIC DNA]</scope>
</reference>
<proteinExistence type="inferred from homology"/>
<dbReference type="CDD" id="cd00190">
    <property type="entry name" value="Tryp_SPc"/>
    <property type="match status" value="1"/>
</dbReference>
<gene>
    <name evidence="4" type="primary">similar to Serine protease gd</name>
    <name evidence="4" type="ORF">CLUMA_CG016754</name>
</gene>
<feature type="signal peptide" evidence="2">
    <location>
        <begin position="1"/>
        <end position="23"/>
    </location>
</feature>
<dbReference type="SUPFAM" id="SSF50494">
    <property type="entry name" value="Trypsin-like serine proteases"/>
    <property type="match status" value="1"/>
</dbReference>
<keyword evidence="2" id="KW-0732">Signal</keyword>
<evidence type="ECO:0000313" key="4">
    <source>
        <dbReference type="EMBL" id="CRL03694.1"/>
    </source>
</evidence>
<dbReference type="STRING" id="568069.A0A1J1IWZ8"/>
<dbReference type="InterPro" id="IPR043504">
    <property type="entry name" value="Peptidase_S1_PA_chymotrypsin"/>
</dbReference>
<dbReference type="InterPro" id="IPR051333">
    <property type="entry name" value="CLIP_Serine_Protease"/>
</dbReference>
<dbReference type="PROSITE" id="PS00134">
    <property type="entry name" value="TRYPSIN_HIS"/>
    <property type="match status" value="1"/>
</dbReference>
<dbReference type="SUPFAM" id="SSF52058">
    <property type="entry name" value="L domain-like"/>
    <property type="match status" value="1"/>
</dbReference>
<dbReference type="GO" id="GO:0004252">
    <property type="term" value="F:serine-type endopeptidase activity"/>
    <property type="evidence" value="ECO:0007669"/>
    <property type="project" value="InterPro"/>
</dbReference>
<feature type="chain" id="PRO_5012882003" evidence="2">
    <location>
        <begin position="24"/>
        <end position="511"/>
    </location>
</feature>
<dbReference type="Gene3D" id="3.80.10.10">
    <property type="entry name" value="Ribonuclease Inhibitor"/>
    <property type="match status" value="1"/>
</dbReference>
<dbReference type="InterPro" id="IPR001314">
    <property type="entry name" value="Peptidase_S1A"/>
</dbReference>
<organism evidence="4 5">
    <name type="scientific">Clunio marinus</name>
    <dbReference type="NCBI Taxonomy" id="568069"/>
    <lineage>
        <taxon>Eukaryota</taxon>
        <taxon>Metazoa</taxon>
        <taxon>Ecdysozoa</taxon>
        <taxon>Arthropoda</taxon>
        <taxon>Hexapoda</taxon>
        <taxon>Insecta</taxon>
        <taxon>Pterygota</taxon>
        <taxon>Neoptera</taxon>
        <taxon>Endopterygota</taxon>
        <taxon>Diptera</taxon>
        <taxon>Nematocera</taxon>
        <taxon>Chironomoidea</taxon>
        <taxon>Chironomidae</taxon>
        <taxon>Clunio</taxon>
    </lineage>
</organism>
<dbReference type="OrthoDB" id="238681at2759"/>
<evidence type="ECO:0000313" key="5">
    <source>
        <dbReference type="Proteomes" id="UP000183832"/>
    </source>
</evidence>
<dbReference type="PANTHER" id="PTHR24260">
    <property type="match status" value="1"/>
</dbReference>
<dbReference type="InterPro" id="IPR018114">
    <property type="entry name" value="TRYPSIN_HIS"/>
</dbReference>
<evidence type="ECO:0000256" key="1">
    <source>
        <dbReference type="ARBA" id="ARBA00024195"/>
    </source>
</evidence>
<dbReference type="PANTHER" id="PTHR24260:SF143">
    <property type="entry name" value="SERINE PROTEASE GD-LIKE PROTEIN"/>
    <property type="match status" value="1"/>
</dbReference>
<dbReference type="EMBL" id="CVRI01000059">
    <property type="protein sequence ID" value="CRL03694.1"/>
    <property type="molecule type" value="Genomic_DNA"/>
</dbReference>
<sequence length="511" mass="58416">MISNVAVVLKFLLILFAITQIQSDNLVEGPNAENQCGLSLNESELVNNGKVVKTNEWPFLVALMYVADMKFFCGGTLISRSHVLTAAHCLQDKGQETPLTPSQFVLHLGKYNLSALYEPGSITAFPEKITIHPKWNIRQVKYDSDIALIKIYGTVPLSSNIYPACLWTSELGVRNYQTGTVIGWGVTKDQLKSQHQSIPRHIELKIVTNPVCYEDEVIASLISSRTFCAKGISGGGLYMKANVKWFIKGIILSSLHTDEEICDDESYSVFTDVTKFTNWIAKEFAIETDMTCKFDLHREMYTCYPKNLVIQQPYVKVSVMKGYHSDQRNNSDVNVFFLQRQNTSYLPHGIPELFPNLRSYCAYETNLKHIQRSDFSGFQFLTGIEISESELVNIPADTFYDVPGLKYLRLVKSQIASFDVDLFINSPNLEEFYAYENQIENLDGRLFRKNFNLERIHMSENKLKYIDLDLFTHSRKLSYVNFLDNTCISEFYPKTIYFDDFKAIIASNCSM</sequence>
<dbReference type="AlphaFoldDB" id="A0A1J1IWZ8"/>
<dbReference type="Pfam" id="PF00089">
    <property type="entry name" value="Trypsin"/>
    <property type="match status" value="1"/>
</dbReference>
<dbReference type="Proteomes" id="UP000183832">
    <property type="component" value="Unassembled WGS sequence"/>
</dbReference>
<dbReference type="InterPro" id="IPR009003">
    <property type="entry name" value="Peptidase_S1_PA"/>
</dbReference>
<dbReference type="InterPro" id="IPR001254">
    <property type="entry name" value="Trypsin_dom"/>
</dbReference>
<dbReference type="PRINTS" id="PR00722">
    <property type="entry name" value="CHYMOTRYPSIN"/>
</dbReference>
<dbReference type="InterPro" id="IPR026906">
    <property type="entry name" value="LRR_5"/>
</dbReference>
<protein>
    <submittedName>
        <fullName evidence="4">CLUMA_CG016754, isoform A</fullName>
    </submittedName>
</protein>
<evidence type="ECO:0000259" key="3">
    <source>
        <dbReference type="PROSITE" id="PS50240"/>
    </source>
</evidence>
<dbReference type="InterPro" id="IPR032675">
    <property type="entry name" value="LRR_dom_sf"/>
</dbReference>
<evidence type="ECO:0000256" key="2">
    <source>
        <dbReference type="SAM" id="SignalP"/>
    </source>
</evidence>
<dbReference type="Gene3D" id="2.40.10.10">
    <property type="entry name" value="Trypsin-like serine proteases"/>
    <property type="match status" value="1"/>
</dbReference>
<accession>A0A1J1IWZ8</accession>
<keyword evidence="5" id="KW-1185">Reference proteome</keyword>
<dbReference type="Pfam" id="PF13306">
    <property type="entry name" value="LRR_5"/>
    <property type="match status" value="1"/>
</dbReference>
<name>A0A1J1IWZ8_9DIPT</name>